<keyword evidence="1" id="KW-1133">Transmembrane helix</keyword>
<dbReference type="InterPro" id="IPR019675">
    <property type="entry name" value="DUF2550"/>
</dbReference>
<dbReference type="Proteomes" id="UP001317322">
    <property type="component" value="Chromosome"/>
</dbReference>
<protein>
    <submittedName>
        <fullName evidence="2">DUF2550 domain-containing protein</fullName>
    </submittedName>
</protein>
<keyword evidence="1" id="KW-0812">Transmembrane</keyword>
<dbReference type="Pfam" id="PF10739">
    <property type="entry name" value="DUF2550"/>
    <property type="match status" value="1"/>
</dbReference>
<reference evidence="2 3" key="1">
    <citation type="submission" date="2022-07" db="EMBL/GenBank/DDBJ databases">
        <title>Novel species in genus cellulomonas.</title>
        <authorList>
            <person name="Ye L."/>
        </authorList>
    </citation>
    <scope>NUCLEOTIDE SEQUENCE [LARGE SCALE GENOMIC DNA]</scope>
    <source>
        <strain evidence="3">zg-Y908</strain>
    </source>
</reference>
<accession>A0ABY5K6V4</accession>
<feature type="transmembrane region" description="Helical" evidence="1">
    <location>
        <begin position="6"/>
        <end position="26"/>
    </location>
</feature>
<name>A0ABY5K6V4_9CELL</name>
<gene>
    <name evidence="2" type="ORF">NP075_05500</name>
</gene>
<evidence type="ECO:0000313" key="3">
    <source>
        <dbReference type="Proteomes" id="UP001317322"/>
    </source>
</evidence>
<evidence type="ECO:0000256" key="1">
    <source>
        <dbReference type="SAM" id="Phobius"/>
    </source>
</evidence>
<keyword evidence="3" id="KW-1185">Reference proteome</keyword>
<organism evidence="2 3">
    <name type="scientific">Cellulomonas wangsupingiae</name>
    <dbReference type="NCBI Taxonomy" id="2968085"/>
    <lineage>
        <taxon>Bacteria</taxon>
        <taxon>Bacillati</taxon>
        <taxon>Actinomycetota</taxon>
        <taxon>Actinomycetes</taxon>
        <taxon>Micrococcales</taxon>
        <taxon>Cellulomonadaceae</taxon>
        <taxon>Cellulomonas</taxon>
    </lineage>
</organism>
<dbReference type="RefSeq" id="WP_227564294.1">
    <property type="nucleotide sequence ID" value="NZ_CP101989.1"/>
</dbReference>
<evidence type="ECO:0000313" key="2">
    <source>
        <dbReference type="EMBL" id="UUI66177.1"/>
    </source>
</evidence>
<sequence>MSGAAWCALVVASSVLLVAVVGGVWLSRTRALTRRVGSFQCRLVEVPAGEGAPGARGVAQYGAASLYWWRRASVVPRPARTWSRGSIVVVERTVLPLVPGRPQAVVAHCRVVPAAGGAEREIRLQMSADAYAGFTSWLEATPWRAGRIV</sequence>
<proteinExistence type="predicted"/>
<dbReference type="EMBL" id="CP101989">
    <property type="protein sequence ID" value="UUI66177.1"/>
    <property type="molecule type" value="Genomic_DNA"/>
</dbReference>
<keyword evidence="1" id="KW-0472">Membrane</keyword>